<reference evidence="2 3" key="1">
    <citation type="submission" date="2018-08" db="EMBL/GenBank/DDBJ databases">
        <title>A genome reference for cultivated species of the human gut microbiota.</title>
        <authorList>
            <person name="Zou Y."/>
            <person name="Xue W."/>
            <person name="Luo G."/>
        </authorList>
    </citation>
    <scope>NUCLEOTIDE SEQUENCE [LARGE SCALE GENOMIC DNA]</scope>
    <source>
        <strain evidence="2 3">AF36-7BH</strain>
    </source>
</reference>
<accession>A0A415M7T4</accession>
<keyword evidence="1" id="KW-1133">Transmembrane helix</keyword>
<sequence>MKIKSLILRNWYKLIYILITIIYIIFLKRLDKKLLAKNFANSIQLLKYDDYIAVKFFILALIIAICGCWLIIKTILNFKDKHSSFDDIIMGFVLIVIIIILLILLLNYITVPILRAILTVMAVVISGAYFICHY</sequence>
<dbReference type="AlphaFoldDB" id="A0A415M7T4"/>
<organism evidence="2 3">
    <name type="scientific">Lachnospira eligens</name>
    <dbReference type="NCBI Taxonomy" id="39485"/>
    <lineage>
        <taxon>Bacteria</taxon>
        <taxon>Bacillati</taxon>
        <taxon>Bacillota</taxon>
        <taxon>Clostridia</taxon>
        <taxon>Lachnospirales</taxon>
        <taxon>Lachnospiraceae</taxon>
        <taxon>Lachnospira</taxon>
    </lineage>
</organism>
<gene>
    <name evidence="2" type="ORF">DW007_14645</name>
</gene>
<proteinExistence type="predicted"/>
<dbReference type="Proteomes" id="UP000285201">
    <property type="component" value="Unassembled WGS sequence"/>
</dbReference>
<dbReference type="EMBL" id="QROY01000019">
    <property type="protein sequence ID" value="RHL64882.1"/>
    <property type="molecule type" value="Genomic_DNA"/>
</dbReference>
<feature type="transmembrane region" description="Helical" evidence="1">
    <location>
        <begin position="88"/>
        <end position="107"/>
    </location>
</feature>
<comment type="caution">
    <text evidence="2">The sequence shown here is derived from an EMBL/GenBank/DDBJ whole genome shotgun (WGS) entry which is preliminary data.</text>
</comment>
<feature type="transmembrane region" description="Helical" evidence="1">
    <location>
        <begin position="51"/>
        <end position="76"/>
    </location>
</feature>
<keyword evidence="1" id="KW-0472">Membrane</keyword>
<protein>
    <submittedName>
        <fullName evidence="2">Uncharacterized protein</fullName>
    </submittedName>
</protein>
<dbReference type="RefSeq" id="WP_118371281.1">
    <property type="nucleotide sequence ID" value="NZ_JADMPT010000024.1"/>
</dbReference>
<evidence type="ECO:0000313" key="2">
    <source>
        <dbReference type="EMBL" id="RHL64882.1"/>
    </source>
</evidence>
<keyword evidence="1" id="KW-0812">Transmembrane</keyword>
<feature type="transmembrane region" description="Helical" evidence="1">
    <location>
        <begin position="113"/>
        <end position="132"/>
    </location>
</feature>
<evidence type="ECO:0000256" key="1">
    <source>
        <dbReference type="SAM" id="Phobius"/>
    </source>
</evidence>
<evidence type="ECO:0000313" key="3">
    <source>
        <dbReference type="Proteomes" id="UP000285201"/>
    </source>
</evidence>
<feature type="transmembrane region" description="Helical" evidence="1">
    <location>
        <begin position="12"/>
        <end position="31"/>
    </location>
</feature>
<name>A0A415M7T4_9FIRM</name>